<evidence type="ECO:0000313" key="2">
    <source>
        <dbReference type="EMBL" id="MSU81230.1"/>
    </source>
</evidence>
<sequence length="897" mass="98417">MRAKRELQTKSNSGFSLITVILAVGLVGILVMLVAYIVIANFRMKMSGLKEKDAFYTAERALEEIRTGLQEDVAEAMSEAYTNVMESYNESVKSGDAAMDAQRQAAYEREFLTILQKRLRGSEKRARYYDITKLRNYVDLDKEDSFDKTKESLVVTAVAEKESSQDSAVNVGAKMTVDPTKKKITVRNVKVIYVDEKGYAAIIRTNIELAVPPIQYPTPSTLPDLMNMIVVAGKGIYCEQGTGSGAEDSEIQGSVYAGLVPETKLKGVAVNVKDASIYLAPNRTLNISKGERIVCAGEVSLAQNSAFNSAAETTVWAQGVNLSSAKAELLGKTYLSDDLTVKAGNGSYVKLAGEYYGYGDVESALNSENCIEYGYPKKNLDGTYTGESVRTANTYEKKTAAALSSAITINGKSTTLDMSGLERLLLAGKNYIASKALSTSGTSGNSADVLTGESVTVKGTQLAYLVPDSLLRTAEKDYHNPMDYNTYVKAAGIDTINDSASTEQTKIKRFAKNIARIDKAVKELGNRTLKETGVDAEEPIQTVFYNDGSSAGGYVYFYLNFTDEKKASDFMQVYYKKNPSLKKMMDGYLSFYFKGQDSFEKNTSGIYVKDQTAYLRYVVGGNILSYDGEKKTGNLDGATVEENSQMVTEEETGYQNMWYALRRKMIGSYDLLKTEVKDSDGISHNETAVDRDVFDNLVNEKEMVQFIESHGKKEGSIVYDESEKSCTFTASQEDGGLQTIMAHNGKKSTFLVKDESASKAALEESTIKTKETSVNGADKELVIGNGNSEHSPDKLRLVVCTGDVRIRAGITFSGIIMAKGTITLEPGAKLLSSPLDAAKAFQSQMNNGKTSPKDFFWEGDKYVLGNSQTSNDSGNSDKDSDVYHIEDYVTYKNWERK</sequence>
<keyword evidence="1" id="KW-1133">Transmembrane helix</keyword>
<gene>
    <name evidence="2" type="ORF">FYJ25_02350</name>
</gene>
<feature type="transmembrane region" description="Helical" evidence="1">
    <location>
        <begin position="12"/>
        <end position="39"/>
    </location>
</feature>
<comment type="caution">
    <text evidence="2">The sequence shown here is derived from an EMBL/GenBank/DDBJ whole genome shotgun (WGS) entry which is preliminary data.</text>
</comment>
<dbReference type="AlphaFoldDB" id="A0A6N7YFM9"/>
<evidence type="ECO:0000313" key="3">
    <source>
        <dbReference type="Proteomes" id="UP000433359"/>
    </source>
</evidence>
<name>A0A6N7YFM9_9FIRM</name>
<keyword evidence="1" id="KW-0812">Transmembrane</keyword>
<evidence type="ECO:0000256" key="1">
    <source>
        <dbReference type="SAM" id="Phobius"/>
    </source>
</evidence>
<proteinExistence type="predicted"/>
<reference evidence="2 3" key="1">
    <citation type="submission" date="2019-08" db="EMBL/GenBank/DDBJ databases">
        <title>In-depth cultivation of the pig gut microbiome towards novel bacterial diversity and tailored functional studies.</title>
        <authorList>
            <person name="Wylensek D."/>
            <person name="Hitch T.C.A."/>
            <person name="Clavel T."/>
        </authorList>
    </citation>
    <scope>NUCLEOTIDE SEQUENCE [LARGE SCALE GENOMIC DNA]</scope>
    <source>
        <strain evidence="2 3">BSM-383-APC-4H</strain>
    </source>
</reference>
<keyword evidence="1" id="KW-0472">Membrane</keyword>
<protein>
    <submittedName>
        <fullName evidence="2">Uncharacterized protein</fullName>
    </submittedName>
</protein>
<dbReference type="Proteomes" id="UP000433359">
    <property type="component" value="Unassembled WGS sequence"/>
</dbReference>
<accession>A0A6N7YFM9</accession>
<dbReference type="EMBL" id="VULP01000002">
    <property type="protein sequence ID" value="MSU81230.1"/>
    <property type="molecule type" value="Genomic_DNA"/>
</dbReference>
<organism evidence="2 3">
    <name type="scientific">Anaerobutyricum soehngenii</name>
    <dbReference type="NCBI Taxonomy" id="105843"/>
    <lineage>
        <taxon>Bacteria</taxon>
        <taxon>Bacillati</taxon>
        <taxon>Bacillota</taxon>
        <taxon>Clostridia</taxon>
        <taxon>Lachnospirales</taxon>
        <taxon>Lachnospiraceae</taxon>
        <taxon>Anaerobutyricum</taxon>
    </lineage>
</organism>
<dbReference type="RefSeq" id="WP_154580433.1">
    <property type="nucleotide sequence ID" value="NZ_VULP01000002.1"/>
</dbReference>